<gene>
    <name evidence="1" type="ORF">GNP93_07965</name>
</gene>
<accession>A0A7X3CRD5</accession>
<proteinExistence type="predicted"/>
<dbReference type="InterPro" id="IPR014985">
    <property type="entry name" value="WbqC"/>
</dbReference>
<keyword evidence="2" id="KW-1185">Reference proteome</keyword>
<dbReference type="Proteomes" id="UP000450917">
    <property type="component" value="Unassembled WGS sequence"/>
</dbReference>
<comment type="caution">
    <text evidence="1">The sequence shown here is derived from an EMBL/GenBank/DDBJ whole genome shotgun (WGS) entry which is preliminary data.</text>
</comment>
<organism evidence="1 2">
    <name type="scientific">Paenibacillus validus</name>
    <dbReference type="NCBI Taxonomy" id="44253"/>
    <lineage>
        <taxon>Bacteria</taxon>
        <taxon>Bacillati</taxon>
        <taxon>Bacillota</taxon>
        <taxon>Bacilli</taxon>
        <taxon>Bacillales</taxon>
        <taxon>Paenibacillaceae</taxon>
        <taxon>Paenibacillus</taxon>
    </lineage>
</organism>
<dbReference type="EMBL" id="WNZX01000005">
    <property type="protein sequence ID" value="MUG70615.1"/>
    <property type="molecule type" value="Genomic_DNA"/>
</dbReference>
<name>A0A7X3CRD5_9BACL</name>
<evidence type="ECO:0000313" key="2">
    <source>
        <dbReference type="Proteomes" id="UP000450917"/>
    </source>
</evidence>
<protein>
    <recommendedName>
        <fullName evidence="3">WbqC family protein</fullName>
    </recommendedName>
</protein>
<reference evidence="1 2" key="1">
    <citation type="submission" date="2019-11" db="EMBL/GenBank/DDBJ databases">
        <title>Draft genome sequences of five Paenibacillus species of dairy origin.</title>
        <authorList>
            <person name="Olajide A.M."/>
            <person name="Chen S."/>
            <person name="Lapointe G."/>
        </authorList>
    </citation>
    <scope>NUCLEOTIDE SEQUENCE [LARGE SCALE GENOMIC DNA]</scope>
    <source>
        <strain evidence="1 2">2CS3</strain>
    </source>
</reference>
<evidence type="ECO:0008006" key="3">
    <source>
        <dbReference type="Google" id="ProtNLM"/>
    </source>
</evidence>
<dbReference type="Pfam" id="PF08889">
    <property type="entry name" value="WbqC"/>
    <property type="match status" value="1"/>
</dbReference>
<sequence length="281" mass="32316">MTLSFDFLGKLVIYQFYPYTPPISFTSMSPDEYHAWMLQFTNGGERMNHEVTVAVHQPNYLPWTGYFYKMLKSDIFVFLDNVQYSKNSFINRNKIKGQQGAQWLTVPIHGSTHKNIDEIECADCHWAEKHMRTLDTCYAKAPYYELYRPKLFEIYETMNTRNLSQLNKALIGQIAGWLQIPCQIRSTSEFTLSDASNGRLIEIAQRVGGHIYLSGQGAAAYQDAKKFEDAGITLQYYDFSPPTYPQLYEGFESHLSVVDLLFNTGRAAAEILRQSSRQTAE</sequence>
<dbReference type="AlphaFoldDB" id="A0A7X3CRD5"/>
<evidence type="ECO:0000313" key="1">
    <source>
        <dbReference type="EMBL" id="MUG70615.1"/>
    </source>
</evidence>